<dbReference type="EMBL" id="OZ034818">
    <property type="protein sequence ID" value="CAL1388766.1"/>
    <property type="molecule type" value="Genomic_DNA"/>
</dbReference>
<keyword evidence="4" id="KW-1185">Reference proteome</keyword>
<organism evidence="3 4">
    <name type="scientific">Linum trigynum</name>
    <dbReference type="NCBI Taxonomy" id="586398"/>
    <lineage>
        <taxon>Eukaryota</taxon>
        <taxon>Viridiplantae</taxon>
        <taxon>Streptophyta</taxon>
        <taxon>Embryophyta</taxon>
        <taxon>Tracheophyta</taxon>
        <taxon>Spermatophyta</taxon>
        <taxon>Magnoliopsida</taxon>
        <taxon>eudicotyledons</taxon>
        <taxon>Gunneridae</taxon>
        <taxon>Pentapetalae</taxon>
        <taxon>rosids</taxon>
        <taxon>fabids</taxon>
        <taxon>Malpighiales</taxon>
        <taxon>Linaceae</taxon>
        <taxon>Linum</taxon>
    </lineage>
</organism>
<dbReference type="Proteomes" id="UP001497516">
    <property type="component" value="Chromosome 5"/>
</dbReference>
<evidence type="ECO:0000256" key="1">
    <source>
        <dbReference type="SAM" id="MobiDB-lite"/>
    </source>
</evidence>
<protein>
    <submittedName>
        <fullName evidence="3">Uncharacterized protein</fullName>
    </submittedName>
</protein>
<evidence type="ECO:0000313" key="4">
    <source>
        <dbReference type="Proteomes" id="UP001497516"/>
    </source>
</evidence>
<evidence type="ECO:0000313" key="2">
    <source>
        <dbReference type="EMBL" id="CAL1388743.1"/>
    </source>
</evidence>
<proteinExistence type="predicted"/>
<name>A0AAV2ES73_9ROSI</name>
<gene>
    <name evidence="2" type="ORF">LTRI10_LOCUS29653</name>
    <name evidence="3" type="ORF">LTRI10_LOCUS29671</name>
</gene>
<dbReference type="AlphaFoldDB" id="A0AAV2ES73"/>
<dbReference type="EMBL" id="OZ034818">
    <property type="protein sequence ID" value="CAL1388743.1"/>
    <property type="molecule type" value="Genomic_DNA"/>
</dbReference>
<feature type="region of interest" description="Disordered" evidence="1">
    <location>
        <begin position="45"/>
        <end position="80"/>
    </location>
</feature>
<feature type="compositionally biased region" description="Basic and acidic residues" evidence="1">
    <location>
        <begin position="63"/>
        <end position="80"/>
    </location>
</feature>
<reference evidence="3 4" key="1">
    <citation type="submission" date="2024-04" db="EMBL/GenBank/DDBJ databases">
        <authorList>
            <person name="Fracassetti M."/>
        </authorList>
    </citation>
    <scope>NUCLEOTIDE SEQUENCE [LARGE SCALE GENOMIC DNA]</scope>
</reference>
<sequence length="80" mass="8590">MGERAVAAWQGRNSSETKPNWLAEKMKDASGWLGFGKAAAAVMATSPPGSGGWVGNGRRRRGAREDGESVRSWRKSVAEQ</sequence>
<evidence type="ECO:0000313" key="3">
    <source>
        <dbReference type="EMBL" id="CAL1388766.1"/>
    </source>
</evidence>
<accession>A0AAV2ES73</accession>